<evidence type="ECO:0000313" key="2">
    <source>
        <dbReference type="Proteomes" id="UP000582231"/>
    </source>
</evidence>
<dbReference type="RefSeq" id="WP_179727356.1">
    <property type="nucleotide sequence ID" value="NZ_BAABEF010000001.1"/>
</dbReference>
<dbReference type="EMBL" id="JACCBF010000001">
    <property type="protein sequence ID" value="NYD31204.1"/>
    <property type="molecule type" value="Genomic_DNA"/>
</dbReference>
<name>A0A852RTI1_9ACTN</name>
<evidence type="ECO:0000313" key="1">
    <source>
        <dbReference type="EMBL" id="NYD31204.1"/>
    </source>
</evidence>
<dbReference type="AlphaFoldDB" id="A0A852RTI1"/>
<sequence length="218" mass="23143">MTGSPARLPAYVAQFESPDLVAGIIDGTARPEDDPRWARSGARDREEYAFWAGRSCGIACLRSILLDRVGGSPAPVALARELLAAGGYVVHEDGVRGLVYGPFVDYLRTRWAIAAHVRDGYPAPDLAADLRAGAWVIASVHSSIRDAPAPPPARGGHLVLAYAAPGAHVVFHDPAGPTAERRAAVRLPIEVFDHYYARRGIVVPPPSSPDAKIRGSGS</sequence>
<organism evidence="1 2">
    <name type="scientific">Nocardioides kongjuensis</name>
    <dbReference type="NCBI Taxonomy" id="349522"/>
    <lineage>
        <taxon>Bacteria</taxon>
        <taxon>Bacillati</taxon>
        <taxon>Actinomycetota</taxon>
        <taxon>Actinomycetes</taxon>
        <taxon>Propionibacteriales</taxon>
        <taxon>Nocardioidaceae</taxon>
        <taxon>Nocardioides</taxon>
    </lineage>
</organism>
<reference evidence="1 2" key="1">
    <citation type="submission" date="2020-07" db="EMBL/GenBank/DDBJ databases">
        <title>Sequencing the genomes of 1000 actinobacteria strains.</title>
        <authorList>
            <person name="Klenk H.-P."/>
        </authorList>
    </citation>
    <scope>NUCLEOTIDE SEQUENCE [LARGE SCALE GENOMIC DNA]</scope>
    <source>
        <strain evidence="1 2">DSM 19082</strain>
    </source>
</reference>
<proteinExistence type="predicted"/>
<accession>A0A852RTI1</accession>
<gene>
    <name evidence="1" type="ORF">BJ958_002750</name>
</gene>
<protein>
    <recommendedName>
        <fullName evidence="3">Peptidase C39-like domain-containing protein</fullName>
    </recommendedName>
</protein>
<comment type="caution">
    <text evidence="1">The sequence shown here is derived from an EMBL/GenBank/DDBJ whole genome shotgun (WGS) entry which is preliminary data.</text>
</comment>
<dbReference type="Proteomes" id="UP000582231">
    <property type="component" value="Unassembled WGS sequence"/>
</dbReference>
<evidence type="ECO:0008006" key="3">
    <source>
        <dbReference type="Google" id="ProtNLM"/>
    </source>
</evidence>
<keyword evidence="2" id="KW-1185">Reference proteome</keyword>